<dbReference type="EMBL" id="JAFFPU010000031">
    <property type="protein sequence ID" value="MBM9577176.1"/>
    <property type="molecule type" value="Genomic_DNA"/>
</dbReference>
<dbReference type="Proteomes" id="UP000724686">
    <property type="component" value="Unassembled WGS sequence"/>
</dbReference>
<reference evidence="1 2" key="1">
    <citation type="submission" date="2021-02" db="EMBL/GenBank/DDBJ databases">
        <title>Leptospira ainlahdjerensis sp. nov., Leptospira ainazelensis sp. nov., Leptospira abararensis sp. nov. and Leptospira chreensis sp. nov., four new species isolated from water sources in Algeria.</title>
        <authorList>
            <person name="Amara Korba A."/>
            <person name="Kainiu M."/>
            <person name="Vincent A.T."/>
            <person name="Mariet J.-F."/>
            <person name="Veyrier F.J."/>
            <person name="Goarant C."/>
            <person name="Picardeau M."/>
        </authorList>
    </citation>
    <scope>NUCLEOTIDE SEQUENCE [LARGE SCALE GENOMIC DNA]</scope>
    <source>
        <strain evidence="1 2">201903070</strain>
    </source>
</reference>
<comment type="caution">
    <text evidence="1">The sequence shown here is derived from an EMBL/GenBank/DDBJ whole genome shotgun (WGS) entry which is preliminary data.</text>
</comment>
<sequence>MLAKLEFYDTGKSTVVFSATHPSTRKSGGARDFYGRVVGVPTDFLKTSTLKAARLTQILHNLPRNCLDLRYGITTDFS</sequence>
<proteinExistence type="predicted"/>
<protein>
    <submittedName>
        <fullName evidence="1">Uncharacterized protein</fullName>
    </submittedName>
</protein>
<gene>
    <name evidence="1" type="ORF">JWG45_08430</name>
</gene>
<name>A0ABS2U9X9_9LEPT</name>
<dbReference type="RefSeq" id="WP_205279323.1">
    <property type="nucleotide sequence ID" value="NZ_JAFFPU010000031.1"/>
</dbReference>
<evidence type="ECO:0000313" key="1">
    <source>
        <dbReference type="EMBL" id="MBM9577176.1"/>
    </source>
</evidence>
<evidence type="ECO:0000313" key="2">
    <source>
        <dbReference type="Proteomes" id="UP000724686"/>
    </source>
</evidence>
<organism evidence="1 2">
    <name type="scientific">Leptospira ainlahdjerensis</name>
    <dbReference type="NCBI Taxonomy" id="2810033"/>
    <lineage>
        <taxon>Bacteria</taxon>
        <taxon>Pseudomonadati</taxon>
        <taxon>Spirochaetota</taxon>
        <taxon>Spirochaetia</taxon>
        <taxon>Leptospirales</taxon>
        <taxon>Leptospiraceae</taxon>
        <taxon>Leptospira</taxon>
    </lineage>
</organism>
<accession>A0ABS2U9X9</accession>
<keyword evidence="2" id="KW-1185">Reference proteome</keyword>